<dbReference type="OrthoDB" id="773986at2759"/>
<proteinExistence type="predicted"/>
<organism evidence="2 3">
    <name type="scientific">Protea cynaroides</name>
    <dbReference type="NCBI Taxonomy" id="273540"/>
    <lineage>
        <taxon>Eukaryota</taxon>
        <taxon>Viridiplantae</taxon>
        <taxon>Streptophyta</taxon>
        <taxon>Embryophyta</taxon>
        <taxon>Tracheophyta</taxon>
        <taxon>Spermatophyta</taxon>
        <taxon>Magnoliopsida</taxon>
        <taxon>Proteales</taxon>
        <taxon>Proteaceae</taxon>
        <taxon>Protea</taxon>
    </lineage>
</organism>
<reference evidence="2" key="1">
    <citation type="journal article" date="2023" name="Plant J.">
        <title>The genome of the king protea, Protea cynaroides.</title>
        <authorList>
            <person name="Chang J."/>
            <person name="Duong T.A."/>
            <person name="Schoeman C."/>
            <person name="Ma X."/>
            <person name="Roodt D."/>
            <person name="Barker N."/>
            <person name="Li Z."/>
            <person name="Van de Peer Y."/>
            <person name="Mizrachi E."/>
        </authorList>
    </citation>
    <scope>NUCLEOTIDE SEQUENCE</scope>
    <source>
        <tissue evidence="2">Young leaves</tissue>
    </source>
</reference>
<protein>
    <submittedName>
        <fullName evidence="2">Uncharacterized protein</fullName>
    </submittedName>
</protein>
<dbReference type="PANTHER" id="PTHR36713:SF1">
    <property type="entry name" value="OS09G0344700 PROTEIN"/>
    <property type="match status" value="1"/>
</dbReference>
<feature type="region of interest" description="Disordered" evidence="1">
    <location>
        <begin position="52"/>
        <end position="177"/>
    </location>
</feature>
<dbReference type="PANTHER" id="PTHR36713">
    <property type="entry name" value="OS09G0344700 PROTEIN"/>
    <property type="match status" value="1"/>
</dbReference>
<feature type="compositionally biased region" description="Acidic residues" evidence="1">
    <location>
        <begin position="153"/>
        <end position="167"/>
    </location>
</feature>
<evidence type="ECO:0000313" key="3">
    <source>
        <dbReference type="Proteomes" id="UP001141806"/>
    </source>
</evidence>
<sequence length="177" mass="18648">MEATSDELLLQTIRPPRLEDAGLEDCALAPEAIKEAFLKAAKSIRSRASSILTSAEHEEDDDESCIQDPGPSNGKISDTLVGILPAAQPPGSCGNEKGGGMPPVFGDDVIVAGVADELSDEEADHSDSRLLGAEIPKGGKSCVDELQGLNINEEIDYKDDDEQDNADEGPILAEAYV</sequence>
<dbReference type="AlphaFoldDB" id="A0A9Q0JX27"/>
<comment type="caution">
    <text evidence="2">The sequence shown here is derived from an EMBL/GenBank/DDBJ whole genome shotgun (WGS) entry which is preliminary data.</text>
</comment>
<dbReference type="EMBL" id="JAMYWD010000012">
    <property type="protein sequence ID" value="KAJ4953433.1"/>
    <property type="molecule type" value="Genomic_DNA"/>
</dbReference>
<name>A0A9Q0JX27_9MAGN</name>
<evidence type="ECO:0000313" key="2">
    <source>
        <dbReference type="EMBL" id="KAJ4953433.1"/>
    </source>
</evidence>
<accession>A0A9Q0JX27</accession>
<gene>
    <name evidence="2" type="ORF">NE237_030265</name>
</gene>
<evidence type="ECO:0000256" key="1">
    <source>
        <dbReference type="SAM" id="MobiDB-lite"/>
    </source>
</evidence>
<dbReference type="Proteomes" id="UP001141806">
    <property type="component" value="Unassembled WGS sequence"/>
</dbReference>
<keyword evidence="3" id="KW-1185">Reference proteome</keyword>